<keyword evidence="8" id="KW-0407">Ion channel</keyword>
<evidence type="ECO:0000313" key="11">
    <source>
        <dbReference type="Proteomes" id="UP001589532"/>
    </source>
</evidence>
<dbReference type="PANTHER" id="PTHR30266">
    <property type="entry name" value="MECHANOSENSITIVE CHANNEL MSCL"/>
    <property type="match status" value="1"/>
</dbReference>
<feature type="transmembrane region" description="Helical" evidence="9">
    <location>
        <begin position="68"/>
        <end position="86"/>
    </location>
</feature>
<keyword evidence="4 9" id="KW-0812">Transmembrane</keyword>
<evidence type="ECO:0000256" key="3">
    <source>
        <dbReference type="ARBA" id="ARBA00022475"/>
    </source>
</evidence>
<dbReference type="PANTHER" id="PTHR30266:SF2">
    <property type="entry name" value="LARGE-CONDUCTANCE MECHANOSENSITIVE CHANNEL"/>
    <property type="match status" value="1"/>
</dbReference>
<dbReference type="Proteomes" id="UP001589532">
    <property type="component" value="Unassembled WGS sequence"/>
</dbReference>
<dbReference type="InterPro" id="IPR001185">
    <property type="entry name" value="MS_channel"/>
</dbReference>
<evidence type="ECO:0000256" key="6">
    <source>
        <dbReference type="ARBA" id="ARBA00023065"/>
    </source>
</evidence>
<gene>
    <name evidence="10" type="primary">mscL</name>
    <name evidence="10" type="ORF">ACFFSA_02945</name>
</gene>
<comment type="subcellular location">
    <subcellularLocation>
        <location evidence="1">Membrane</location>
        <topology evidence="1">Multi-pass membrane protein</topology>
    </subcellularLocation>
</comment>
<comment type="caution">
    <text evidence="10">The sequence shown here is derived from an EMBL/GenBank/DDBJ whole genome shotgun (WGS) entry which is preliminary data.</text>
</comment>
<dbReference type="EMBL" id="JBHMBW010000002">
    <property type="protein sequence ID" value="MFB9622027.1"/>
    <property type="molecule type" value="Genomic_DNA"/>
</dbReference>
<protein>
    <submittedName>
        <fullName evidence="10">Large conductance mechanosensitive channel protein MscL</fullName>
    </submittedName>
</protein>
<reference evidence="10 11" key="1">
    <citation type="submission" date="2024-09" db="EMBL/GenBank/DDBJ databases">
        <authorList>
            <person name="Sun Q."/>
            <person name="Mori K."/>
        </authorList>
    </citation>
    <scope>NUCLEOTIDE SEQUENCE [LARGE SCALE GENOMIC DNA]</scope>
    <source>
        <strain evidence="10 11">JCM 3143</strain>
    </source>
</reference>
<organism evidence="10 11">
    <name type="scientific">Nonomuraea helvata</name>
    <dbReference type="NCBI Taxonomy" id="37484"/>
    <lineage>
        <taxon>Bacteria</taxon>
        <taxon>Bacillati</taxon>
        <taxon>Actinomycetota</taxon>
        <taxon>Actinomycetes</taxon>
        <taxon>Streptosporangiales</taxon>
        <taxon>Streptosporangiaceae</taxon>
        <taxon>Nonomuraea</taxon>
    </lineage>
</organism>
<dbReference type="Pfam" id="PF01741">
    <property type="entry name" value="MscL"/>
    <property type="match status" value="1"/>
</dbReference>
<name>A0ABV5RRH3_9ACTN</name>
<dbReference type="RefSeq" id="WP_345001978.1">
    <property type="nucleotide sequence ID" value="NZ_BAAAXV010000009.1"/>
</dbReference>
<dbReference type="InterPro" id="IPR036019">
    <property type="entry name" value="MscL_channel"/>
</dbReference>
<proteinExistence type="predicted"/>
<evidence type="ECO:0000256" key="7">
    <source>
        <dbReference type="ARBA" id="ARBA00023136"/>
    </source>
</evidence>
<keyword evidence="6" id="KW-0406">Ion transport</keyword>
<keyword evidence="2" id="KW-0813">Transport</keyword>
<dbReference type="SUPFAM" id="SSF81330">
    <property type="entry name" value="Gated mechanosensitive channel"/>
    <property type="match status" value="1"/>
</dbReference>
<keyword evidence="3" id="KW-1003">Cell membrane</keyword>
<dbReference type="NCBIfam" id="TIGR00220">
    <property type="entry name" value="mscL"/>
    <property type="match status" value="1"/>
</dbReference>
<evidence type="ECO:0000256" key="2">
    <source>
        <dbReference type="ARBA" id="ARBA00022448"/>
    </source>
</evidence>
<keyword evidence="7 9" id="KW-0472">Membrane</keyword>
<evidence type="ECO:0000256" key="1">
    <source>
        <dbReference type="ARBA" id="ARBA00004141"/>
    </source>
</evidence>
<dbReference type="InterPro" id="IPR037673">
    <property type="entry name" value="MSC/AndL"/>
</dbReference>
<keyword evidence="5 9" id="KW-1133">Transmembrane helix</keyword>
<evidence type="ECO:0000256" key="8">
    <source>
        <dbReference type="ARBA" id="ARBA00023303"/>
    </source>
</evidence>
<evidence type="ECO:0000313" key="10">
    <source>
        <dbReference type="EMBL" id="MFB9622027.1"/>
    </source>
</evidence>
<evidence type="ECO:0000256" key="9">
    <source>
        <dbReference type="SAM" id="Phobius"/>
    </source>
</evidence>
<dbReference type="Gene3D" id="1.10.1200.120">
    <property type="entry name" value="Large-conductance mechanosensitive channel, MscL, domain 1"/>
    <property type="match status" value="1"/>
</dbReference>
<keyword evidence="11" id="KW-1185">Reference proteome</keyword>
<sequence length="130" mass="14025">MNGLKRFLMQGSVIDLAAAFAIGAAFTSVVQSFVADVLTPLISALGGLPDFSTLKITVGRSDFTYGHFVNAAISFLMISAAIYFLVMRPYKHHRDRTAAKIGSRTRDCPECLSKIPKAASRCAFCTAQMA</sequence>
<accession>A0ABV5RRH3</accession>
<evidence type="ECO:0000256" key="4">
    <source>
        <dbReference type="ARBA" id="ARBA00022692"/>
    </source>
</evidence>
<evidence type="ECO:0000256" key="5">
    <source>
        <dbReference type="ARBA" id="ARBA00022989"/>
    </source>
</evidence>